<accession>A0A167PSP9</accession>
<feature type="compositionally biased region" description="Acidic residues" evidence="17">
    <location>
        <begin position="555"/>
        <end position="564"/>
    </location>
</feature>
<keyword evidence="4" id="KW-0964">Secreted</keyword>
<feature type="compositionally biased region" description="Basic residues" evidence="17">
    <location>
        <begin position="309"/>
        <end position="333"/>
    </location>
</feature>
<organism evidence="20 21">
    <name type="scientific">Niveomyces insectorum RCEF 264</name>
    <dbReference type="NCBI Taxonomy" id="1081102"/>
    <lineage>
        <taxon>Eukaryota</taxon>
        <taxon>Fungi</taxon>
        <taxon>Dikarya</taxon>
        <taxon>Ascomycota</taxon>
        <taxon>Pezizomycotina</taxon>
        <taxon>Sordariomycetes</taxon>
        <taxon>Hypocreomycetidae</taxon>
        <taxon>Hypocreales</taxon>
        <taxon>Cordycipitaceae</taxon>
        <taxon>Niveomyces</taxon>
    </lineage>
</organism>
<evidence type="ECO:0000256" key="9">
    <source>
        <dbReference type="ARBA" id="ARBA00022801"/>
    </source>
</evidence>
<dbReference type="Gene3D" id="3.40.630.10">
    <property type="entry name" value="Zn peptidases"/>
    <property type="match status" value="1"/>
</dbReference>
<evidence type="ECO:0000256" key="15">
    <source>
        <dbReference type="ARBA" id="ARBA00026213"/>
    </source>
</evidence>
<evidence type="ECO:0000256" key="2">
    <source>
        <dbReference type="ARBA" id="ARBA00004613"/>
    </source>
</evidence>
<evidence type="ECO:0000256" key="13">
    <source>
        <dbReference type="ARBA" id="ARBA00025210"/>
    </source>
</evidence>
<dbReference type="InterPro" id="IPR000834">
    <property type="entry name" value="Peptidase_M14"/>
</dbReference>
<evidence type="ECO:0000256" key="10">
    <source>
        <dbReference type="ARBA" id="ARBA00022833"/>
    </source>
</evidence>
<dbReference type="PROSITE" id="PS52035">
    <property type="entry name" value="PEPTIDASE_M14"/>
    <property type="match status" value="1"/>
</dbReference>
<comment type="caution">
    <text evidence="16">Lacks conserved residue(s) required for the propagation of feature annotation.</text>
</comment>
<evidence type="ECO:0000256" key="1">
    <source>
        <dbReference type="ARBA" id="ARBA00001947"/>
    </source>
</evidence>
<dbReference type="OrthoDB" id="3626597at2759"/>
<evidence type="ECO:0000256" key="14">
    <source>
        <dbReference type="ARBA" id="ARBA00026187"/>
    </source>
</evidence>
<dbReference type="SUPFAM" id="SSF53187">
    <property type="entry name" value="Zn-dependent exopeptidases"/>
    <property type="match status" value="1"/>
</dbReference>
<dbReference type="GO" id="GO:0006508">
    <property type="term" value="P:proteolysis"/>
    <property type="evidence" value="ECO:0007669"/>
    <property type="project" value="UniProtKB-KW"/>
</dbReference>
<evidence type="ECO:0000256" key="16">
    <source>
        <dbReference type="PROSITE-ProRule" id="PRU01379"/>
    </source>
</evidence>
<dbReference type="PANTHER" id="PTHR11705:SF147">
    <property type="entry name" value="INACTIVE METALLOCARBOXYPEPTIDASE ECM14"/>
    <property type="match status" value="1"/>
</dbReference>
<keyword evidence="8 18" id="KW-0732">Signal</keyword>
<keyword evidence="10" id="KW-0862">Zinc</keyword>
<dbReference type="AlphaFoldDB" id="A0A167PSP9"/>
<dbReference type="Proteomes" id="UP000076874">
    <property type="component" value="Unassembled WGS sequence"/>
</dbReference>
<feature type="region of interest" description="Disordered" evidence="17">
    <location>
        <begin position="276"/>
        <end position="352"/>
    </location>
</feature>
<evidence type="ECO:0000259" key="19">
    <source>
        <dbReference type="PROSITE" id="PS52035"/>
    </source>
</evidence>
<name>A0A167PSP9_9HYPO</name>
<evidence type="ECO:0000256" key="3">
    <source>
        <dbReference type="ARBA" id="ARBA00005988"/>
    </source>
</evidence>
<dbReference type="SMART" id="SM00631">
    <property type="entry name" value="Zn_pept"/>
    <property type="match status" value="1"/>
</dbReference>
<feature type="signal peptide" evidence="18">
    <location>
        <begin position="1"/>
        <end position="25"/>
    </location>
</feature>
<evidence type="ECO:0000313" key="20">
    <source>
        <dbReference type="EMBL" id="OAA56983.1"/>
    </source>
</evidence>
<keyword evidence="11" id="KW-0482">Metalloprotease</keyword>
<dbReference type="GO" id="GO:0004181">
    <property type="term" value="F:metallocarboxypeptidase activity"/>
    <property type="evidence" value="ECO:0007669"/>
    <property type="project" value="InterPro"/>
</dbReference>
<evidence type="ECO:0000256" key="6">
    <source>
        <dbReference type="ARBA" id="ARBA00022670"/>
    </source>
</evidence>
<feature type="region of interest" description="Disordered" evidence="17">
    <location>
        <begin position="550"/>
        <end position="581"/>
    </location>
</feature>
<comment type="function">
    <text evidence="13">Inactive carboxypeptidase that may play a role in cell wall organization and biogenesis.</text>
</comment>
<evidence type="ECO:0000256" key="11">
    <source>
        <dbReference type="ARBA" id="ARBA00023049"/>
    </source>
</evidence>
<evidence type="ECO:0000256" key="17">
    <source>
        <dbReference type="SAM" id="MobiDB-lite"/>
    </source>
</evidence>
<feature type="region of interest" description="Disordered" evidence="17">
    <location>
        <begin position="648"/>
        <end position="699"/>
    </location>
</feature>
<feature type="region of interest" description="Disordered" evidence="17">
    <location>
        <begin position="67"/>
        <end position="93"/>
    </location>
</feature>
<dbReference type="InterPro" id="IPR057246">
    <property type="entry name" value="CARBOXYPEPT_ZN_1"/>
</dbReference>
<dbReference type="Pfam" id="PF00246">
    <property type="entry name" value="Peptidase_M14"/>
    <property type="match status" value="1"/>
</dbReference>
<evidence type="ECO:0000256" key="5">
    <source>
        <dbReference type="ARBA" id="ARBA00022645"/>
    </source>
</evidence>
<dbReference type="PROSITE" id="PS00132">
    <property type="entry name" value="CARBOXYPEPT_ZN_1"/>
    <property type="match status" value="1"/>
</dbReference>
<proteinExistence type="inferred from homology"/>
<gene>
    <name evidence="20" type="ORF">SPI_07364</name>
</gene>
<evidence type="ECO:0000256" key="18">
    <source>
        <dbReference type="SAM" id="SignalP"/>
    </source>
</evidence>
<keyword evidence="12" id="KW-1015">Disulfide bond</keyword>
<dbReference type="CDD" id="cd03860">
    <property type="entry name" value="M14_CP_A-B_like"/>
    <property type="match status" value="1"/>
</dbReference>
<feature type="chain" id="PRO_5007891257" description="Inactive metallocarboxypeptidase ECM14" evidence="18">
    <location>
        <begin position="26"/>
        <end position="699"/>
    </location>
</feature>
<dbReference type="STRING" id="1081102.A0A167PSP9"/>
<keyword evidence="5 20" id="KW-0121">Carboxypeptidase</keyword>
<keyword evidence="9" id="KW-0378">Hydrolase</keyword>
<feature type="compositionally biased region" description="Acidic residues" evidence="17">
    <location>
        <begin position="285"/>
        <end position="305"/>
    </location>
</feature>
<sequence length="699" mass="76414">MRLWSLHLVAVPLFALLFFAVPALTSTVYAGREARRDYYDDGGAAWSSPFPLIKRLRDSAVELVFGRHPSSSSSSRDRDAARRHPAQWHNAAHSPRYAKQTVIRFTVMTADEEAALAEAAERLFLDVWSFNNHTGTVDIRLDKEDVPSLLSLLPITLHRSFTPLVSDLATAVRDTFPKTGAGAAAVAAAPPRGATDPLLSRTGTLLDTSLEPGKVAVLGSGSDGGNDATDNVFFRDYQPYPVIVQWMKLLDAMFPIVDLITVGETAEGRDIVGLRVGAAPRDGDGDADDDDGDDDVGEEDDDVDDMNTGKKKKKKKKNHKKGKRHRKDKKKPKPQPEPTPPKPERPQPATRRKTIVITGGLHAREWISTSSVSYVAWAFVSGYGKVRPITRLLDTFDVVFLPVVNPDGYAYTWETDRLWRKTRQRTNFRYCRGFDLDHAFGYAWDAEARPEPCAATYGGEAAFQAVEAQALAAWARDQVAAHGVDFVGLLDLHAYAQQILFPYAHSCAADAPNRETLEELAAGLAKAIRRSTGEVYSIAPACAGVMGPASSDADVGADDGDGDGDANNSRRSSESTARRRIEPGGGSALDWFYHELQAKYSYQIKLRDTGSYGFLLPSAEIVPTGKEVLSAVHYFGDFLLGNNGIEKSVGSSDGSDGSTGSDSVSDDTTESDKPRLTDEEAGLVEDDQHSIELRRRRRR</sequence>
<feature type="domain" description="Peptidase M14" evidence="19">
    <location>
        <begin position="236"/>
        <end position="639"/>
    </location>
</feature>
<keyword evidence="21" id="KW-1185">Reference proteome</keyword>
<dbReference type="FunFam" id="3.40.630.10:FF:000084">
    <property type="entry name" value="Carboxypeptidase B2"/>
    <property type="match status" value="1"/>
</dbReference>
<protein>
    <recommendedName>
        <fullName evidence="14">Inactive metallocarboxypeptidase ECM14</fullName>
    </recommendedName>
    <alternativeName>
        <fullName evidence="15">Inactive metallocarboxypeptidase ecm14</fullName>
    </alternativeName>
</protein>
<comment type="similarity">
    <text evidence="3 16">Belongs to the peptidase M14 family.</text>
</comment>
<reference evidence="20 21" key="1">
    <citation type="journal article" date="2016" name="Genome Biol. Evol.">
        <title>Divergent and convergent evolution of fungal pathogenicity.</title>
        <authorList>
            <person name="Shang Y."/>
            <person name="Xiao G."/>
            <person name="Zheng P."/>
            <person name="Cen K."/>
            <person name="Zhan S."/>
            <person name="Wang C."/>
        </authorList>
    </citation>
    <scope>NUCLEOTIDE SEQUENCE [LARGE SCALE GENOMIC DNA]</scope>
    <source>
        <strain evidence="20 21">RCEF 264</strain>
    </source>
</reference>
<comment type="cofactor">
    <cofactor evidence="1">
        <name>Zn(2+)</name>
        <dbReference type="ChEBI" id="CHEBI:29105"/>
    </cofactor>
</comment>
<dbReference type="GO" id="GO:0005576">
    <property type="term" value="C:extracellular region"/>
    <property type="evidence" value="ECO:0007669"/>
    <property type="project" value="UniProtKB-SubCell"/>
</dbReference>
<evidence type="ECO:0000256" key="4">
    <source>
        <dbReference type="ARBA" id="ARBA00022525"/>
    </source>
</evidence>
<evidence type="ECO:0000256" key="12">
    <source>
        <dbReference type="ARBA" id="ARBA00023157"/>
    </source>
</evidence>
<dbReference type="PANTHER" id="PTHR11705">
    <property type="entry name" value="PROTEASE FAMILY M14 CARBOXYPEPTIDASE A,B"/>
    <property type="match status" value="1"/>
</dbReference>
<evidence type="ECO:0000256" key="8">
    <source>
        <dbReference type="ARBA" id="ARBA00022729"/>
    </source>
</evidence>
<keyword evidence="7" id="KW-0479">Metal-binding</keyword>
<dbReference type="PRINTS" id="PR00765">
    <property type="entry name" value="CRBOXYPTASEA"/>
</dbReference>
<comment type="caution">
    <text evidence="20">The sequence shown here is derived from an EMBL/GenBank/DDBJ whole genome shotgun (WGS) entry which is preliminary data.</text>
</comment>
<dbReference type="EMBL" id="AZHD01000015">
    <property type="protein sequence ID" value="OAA56983.1"/>
    <property type="molecule type" value="Genomic_DNA"/>
</dbReference>
<evidence type="ECO:0000256" key="7">
    <source>
        <dbReference type="ARBA" id="ARBA00022723"/>
    </source>
</evidence>
<dbReference type="GO" id="GO:0008270">
    <property type="term" value="F:zinc ion binding"/>
    <property type="evidence" value="ECO:0007669"/>
    <property type="project" value="InterPro"/>
</dbReference>
<feature type="compositionally biased region" description="Low complexity" evidence="17">
    <location>
        <begin position="648"/>
        <end position="663"/>
    </location>
</feature>
<evidence type="ECO:0000313" key="21">
    <source>
        <dbReference type="Proteomes" id="UP000076874"/>
    </source>
</evidence>
<keyword evidence="6" id="KW-0645">Protease</keyword>
<comment type="subcellular location">
    <subcellularLocation>
        <location evidence="2">Secreted</location>
    </subcellularLocation>
</comment>
<feature type="compositionally biased region" description="Basic and acidic residues" evidence="17">
    <location>
        <begin position="571"/>
        <end position="581"/>
    </location>
</feature>